<keyword evidence="3" id="KW-1185">Reference proteome</keyword>
<organism evidence="2 3">
    <name type="scientific">Agaricus bisporus var. burnettii (strain JB137-S8 / ATCC MYA-4627 / FGSC 10392)</name>
    <name type="common">White button mushroom</name>
    <dbReference type="NCBI Taxonomy" id="597362"/>
    <lineage>
        <taxon>Eukaryota</taxon>
        <taxon>Fungi</taxon>
        <taxon>Dikarya</taxon>
        <taxon>Basidiomycota</taxon>
        <taxon>Agaricomycotina</taxon>
        <taxon>Agaricomycetes</taxon>
        <taxon>Agaricomycetidae</taxon>
        <taxon>Agaricales</taxon>
        <taxon>Agaricineae</taxon>
        <taxon>Agaricaceae</taxon>
        <taxon>Agaricus</taxon>
    </lineage>
</organism>
<protein>
    <submittedName>
        <fullName evidence="2">Uncharacterized protein</fullName>
    </submittedName>
</protein>
<sequence>MMNARLVSLTTLMQALDVWSPTIIVPTPSTVWQNGSSEFVKWDMSNAPKSISNRGYVTLKYTPPNGGTSQVRRLAGPFNLRDGNVTFIMPNDVVTGQFSIILFGDSGNESKQFHINGIAAPADGKTMVGGTSSSDPFGP</sequence>
<dbReference type="Proteomes" id="UP000008493">
    <property type="component" value="Unassembled WGS sequence"/>
</dbReference>
<proteinExistence type="predicted"/>
<name>K5XG36_AGABU</name>
<dbReference type="AlphaFoldDB" id="K5XG36"/>
<feature type="signal peptide" evidence="1">
    <location>
        <begin position="1"/>
        <end position="20"/>
    </location>
</feature>
<evidence type="ECO:0000256" key="1">
    <source>
        <dbReference type="SAM" id="SignalP"/>
    </source>
</evidence>
<dbReference type="HOGENOM" id="CLU_083660_1_1_1"/>
<dbReference type="InParanoid" id="K5XG36"/>
<dbReference type="OMA" id="QFHINGI"/>
<dbReference type="KEGG" id="abp:AGABI1DRAFT111027"/>
<keyword evidence="1" id="KW-0732">Signal</keyword>
<dbReference type="EMBL" id="JH971386">
    <property type="protein sequence ID" value="EKM82388.1"/>
    <property type="molecule type" value="Genomic_DNA"/>
</dbReference>
<dbReference type="OrthoDB" id="2973648at2759"/>
<gene>
    <name evidence="2" type="ORF">AGABI1DRAFT_111027</name>
</gene>
<evidence type="ECO:0000313" key="3">
    <source>
        <dbReference type="Proteomes" id="UP000008493"/>
    </source>
</evidence>
<accession>K5XG36</accession>
<evidence type="ECO:0000313" key="2">
    <source>
        <dbReference type="EMBL" id="EKM82388.1"/>
    </source>
</evidence>
<dbReference type="GeneID" id="18823145"/>
<reference evidence="3" key="1">
    <citation type="journal article" date="2012" name="Proc. Natl. Acad. Sci. U.S.A.">
        <title>Genome sequence of the button mushroom Agaricus bisporus reveals mechanisms governing adaptation to a humic-rich ecological niche.</title>
        <authorList>
            <person name="Morin E."/>
            <person name="Kohler A."/>
            <person name="Baker A.R."/>
            <person name="Foulongne-Oriol M."/>
            <person name="Lombard V."/>
            <person name="Nagy L.G."/>
            <person name="Ohm R.A."/>
            <person name="Patyshakuliyeva A."/>
            <person name="Brun A."/>
            <person name="Aerts A.L."/>
            <person name="Bailey A.M."/>
            <person name="Billette C."/>
            <person name="Coutinho P.M."/>
            <person name="Deakin G."/>
            <person name="Doddapaneni H."/>
            <person name="Floudas D."/>
            <person name="Grimwood J."/>
            <person name="Hilden K."/>
            <person name="Kuees U."/>
            <person name="LaButti K.M."/>
            <person name="Lapidus A."/>
            <person name="Lindquist E.A."/>
            <person name="Lucas S.M."/>
            <person name="Murat C."/>
            <person name="Riley R.W."/>
            <person name="Salamov A.A."/>
            <person name="Schmutz J."/>
            <person name="Subramanian V."/>
            <person name="Woesten H.A.B."/>
            <person name="Xu J."/>
            <person name="Eastwood D.C."/>
            <person name="Foster G.D."/>
            <person name="Sonnenberg A.S."/>
            <person name="Cullen D."/>
            <person name="de Vries R.P."/>
            <person name="Lundell T."/>
            <person name="Hibbett D.S."/>
            <person name="Henrissat B."/>
            <person name="Burton K.S."/>
            <person name="Kerrigan R.W."/>
            <person name="Challen M.P."/>
            <person name="Grigoriev I.V."/>
            <person name="Martin F."/>
        </authorList>
    </citation>
    <scope>NUCLEOTIDE SEQUENCE [LARGE SCALE GENOMIC DNA]</scope>
    <source>
        <strain evidence="3">JB137-S8 / ATCC MYA-4627 / FGSC 10392</strain>
    </source>
</reference>
<feature type="chain" id="PRO_5003886291" evidence="1">
    <location>
        <begin position="21"/>
        <end position="139"/>
    </location>
</feature>
<dbReference type="RefSeq" id="XP_007326420.1">
    <property type="nucleotide sequence ID" value="XM_007326358.1"/>
</dbReference>